<dbReference type="PRINTS" id="PR00625">
    <property type="entry name" value="JDOMAIN"/>
</dbReference>
<dbReference type="Proteomes" id="UP000292447">
    <property type="component" value="Chromosome I"/>
</dbReference>
<dbReference type="Gene3D" id="2.60.260.20">
    <property type="entry name" value="Urease metallochaperone UreE, N-terminal domain"/>
    <property type="match status" value="2"/>
</dbReference>
<evidence type="ECO:0000256" key="2">
    <source>
        <dbReference type="ARBA" id="ARBA00022737"/>
    </source>
</evidence>
<keyword evidence="4 6" id="KW-0862">Zinc</keyword>
<gene>
    <name evidence="10" type="primary">MPUL0A03320</name>
    <name evidence="10" type="ORF">METSCH_A03320</name>
</gene>
<dbReference type="InterPro" id="IPR036869">
    <property type="entry name" value="J_dom_sf"/>
</dbReference>
<dbReference type="Pfam" id="PF00684">
    <property type="entry name" value="DnaJ_CXXCXGXG"/>
    <property type="match status" value="1"/>
</dbReference>
<evidence type="ECO:0000256" key="4">
    <source>
        <dbReference type="ARBA" id="ARBA00022833"/>
    </source>
</evidence>
<evidence type="ECO:0000259" key="9">
    <source>
        <dbReference type="PROSITE" id="PS51188"/>
    </source>
</evidence>
<name>A0A4P6XE08_9ASCO</name>
<evidence type="ECO:0000256" key="6">
    <source>
        <dbReference type="PROSITE-ProRule" id="PRU00546"/>
    </source>
</evidence>
<dbReference type="InterPro" id="IPR001305">
    <property type="entry name" value="HSP_DnaJ_Cys-rich_dom"/>
</dbReference>
<keyword evidence="1 6" id="KW-0479">Metal-binding</keyword>
<dbReference type="PANTHER" id="PTHR43888">
    <property type="entry name" value="DNAJ-LIKE-2, ISOFORM A-RELATED"/>
    <property type="match status" value="1"/>
</dbReference>
<dbReference type="Gene3D" id="2.10.230.10">
    <property type="entry name" value="Heat shock protein DnaJ, cysteine-rich domain"/>
    <property type="match status" value="1"/>
</dbReference>
<dbReference type="GO" id="GO:0006457">
    <property type="term" value="P:protein folding"/>
    <property type="evidence" value="ECO:0007669"/>
    <property type="project" value="InterPro"/>
</dbReference>
<evidence type="ECO:0000313" key="11">
    <source>
        <dbReference type="Proteomes" id="UP000292447"/>
    </source>
</evidence>
<dbReference type="InterPro" id="IPR036410">
    <property type="entry name" value="HSP_DnaJ_Cys-rich_dom_sf"/>
</dbReference>
<dbReference type="FunFam" id="2.10.230.10:FF:000001">
    <property type="entry name" value="DnaJ subfamily A member 2"/>
    <property type="match status" value="1"/>
</dbReference>
<proteinExistence type="predicted"/>
<dbReference type="InterPro" id="IPR008971">
    <property type="entry name" value="HSP40/DnaJ_pept-bd"/>
</dbReference>
<sequence>MISVRLILLAWLFACLVAAGLDPYEVLGVARDADEKTIKSQYRQLLKQYHPDKNPDPEAHERFIEVGEAYGILNDPKKRENFDRFGDPEGQPQHNGMGDMFGQFFHGHPGFGGQQGRRRGPDTQVAIELTLQDFYVGKDLDFGVEMLNICESCDGSGSADGKRHTCLKCRGLGVQTTTRQFGPMIQQFQLPCDKCQGSGETIANRCKSCGGQGTAKKPRQYNVFIAPGTPRNHMHVLEGEGDQNPDWVPGNLNLRFTENPRENWGFRRVGDNLYRTEVLTAQEAAQGGWLRKIHMFDDEIVTLKREKGQAVMQGHVDIVAGHGMPLASDHDEHGHLFVDYKVIPVGTSSREKDEL</sequence>
<dbReference type="STRING" id="2163413.A0A4P6XE08"/>
<protein>
    <submittedName>
        <fullName evidence="10">DnaJ-related protein SCJ1</fullName>
    </submittedName>
</protein>
<feature type="domain" description="CR-type" evidence="9">
    <location>
        <begin position="137"/>
        <end position="218"/>
    </location>
</feature>
<reference evidence="11" key="1">
    <citation type="submission" date="2019-03" db="EMBL/GenBank/DDBJ databases">
        <title>Snf2 controls pulcherriminic acid biosynthesis and connects pigmentation and antifungal activity of the yeast Metschnikowia pulcherrima.</title>
        <authorList>
            <person name="Gore-Lloyd D."/>
            <person name="Sumann I."/>
            <person name="Brachmann A.O."/>
            <person name="Schneeberger K."/>
            <person name="Ortiz-Merino R.A."/>
            <person name="Moreno-Beltran M."/>
            <person name="Schlaefli M."/>
            <person name="Kirner P."/>
            <person name="Santos Kron A."/>
            <person name="Wolfe K.H."/>
            <person name="Piel J."/>
            <person name="Ahrens C.H."/>
            <person name="Henk D."/>
            <person name="Freimoser F.M."/>
        </authorList>
    </citation>
    <scope>NUCLEOTIDE SEQUENCE [LARGE SCALE GENOMIC DNA]</scope>
    <source>
        <strain evidence="11">APC 1.2</strain>
    </source>
</reference>
<dbReference type="AlphaFoldDB" id="A0A4P6XE08"/>
<dbReference type="InterPro" id="IPR001623">
    <property type="entry name" value="DnaJ_domain"/>
</dbReference>
<dbReference type="GO" id="GO:0008270">
    <property type="term" value="F:zinc ion binding"/>
    <property type="evidence" value="ECO:0007669"/>
    <property type="project" value="UniProtKB-KW"/>
</dbReference>
<dbReference type="InterPro" id="IPR002939">
    <property type="entry name" value="DnaJ_C"/>
</dbReference>
<dbReference type="SMART" id="SM00271">
    <property type="entry name" value="DnaJ"/>
    <property type="match status" value="1"/>
</dbReference>
<evidence type="ECO:0000256" key="5">
    <source>
        <dbReference type="ARBA" id="ARBA00023186"/>
    </source>
</evidence>
<dbReference type="InterPro" id="IPR044713">
    <property type="entry name" value="DNJA1/2-like"/>
</dbReference>
<dbReference type="SUPFAM" id="SSF46565">
    <property type="entry name" value="Chaperone J-domain"/>
    <property type="match status" value="1"/>
</dbReference>
<evidence type="ECO:0000256" key="1">
    <source>
        <dbReference type="ARBA" id="ARBA00022723"/>
    </source>
</evidence>
<dbReference type="Pfam" id="PF01556">
    <property type="entry name" value="DnaJ_C"/>
    <property type="match status" value="1"/>
</dbReference>
<dbReference type="GO" id="GO:0051082">
    <property type="term" value="F:unfolded protein binding"/>
    <property type="evidence" value="ECO:0007669"/>
    <property type="project" value="InterPro"/>
</dbReference>
<dbReference type="EMBL" id="CP034456">
    <property type="protein sequence ID" value="QBM85707.1"/>
    <property type="molecule type" value="Genomic_DNA"/>
</dbReference>
<dbReference type="SUPFAM" id="SSF57938">
    <property type="entry name" value="DnaJ/Hsp40 cysteine-rich domain"/>
    <property type="match status" value="1"/>
</dbReference>
<dbReference type="PROSITE" id="PS51188">
    <property type="entry name" value="ZF_CR"/>
    <property type="match status" value="1"/>
</dbReference>
<dbReference type="CDD" id="cd06257">
    <property type="entry name" value="DnaJ"/>
    <property type="match status" value="1"/>
</dbReference>
<feature type="signal peptide" evidence="7">
    <location>
        <begin position="1"/>
        <end position="20"/>
    </location>
</feature>
<evidence type="ECO:0000259" key="8">
    <source>
        <dbReference type="PROSITE" id="PS50076"/>
    </source>
</evidence>
<keyword evidence="3 6" id="KW-0863">Zinc-finger</keyword>
<feature type="chain" id="PRO_5020535175" evidence="7">
    <location>
        <begin position="21"/>
        <end position="355"/>
    </location>
</feature>
<evidence type="ECO:0000256" key="3">
    <source>
        <dbReference type="ARBA" id="ARBA00022771"/>
    </source>
</evidence>
<evidence type="ECO:0000313" key="10">
    <source>
        <dbReference type="EMBL" id="QBM85707.1"/>
    </source>
</evidence>
<accession>A0A4P6XE08</accession>
<keyword evidence="5" id="KW-0143">Chaperone</keyword>
<evidence type="ECO:0000256" key="7">
    <source>
        <dbReference type="SAM" id="SignalP"/>
    </source>
</evidence>
<dbReference type="PROSITE" id="PS50076">
    <property type="entry name" value="DNAJ_2"/>
    <property type="match status" value="1"/>
</dbReference>
<dbReference type="CDD" id="cd10719">
    <property type="entry name" value="DnaJ_zf"/>
    <property type="match status" value="1"/>
</dbReference>
<dbReference type="SUPFAM" id="SSF49493">
    <property type="entry name" value="HSP40/DnaJ peptide-binding domain"/>
    <property type="match status" value="2"/>
</dbReference>
<organism evidence="10 11">
    <name type="scientific">Metschnikowia aff. pulcherrima</name>
    <dbReference type="NCBI Taxonomy" id="2163413"/>
    <lineage>
        <taxon>Eukaryota</taxon>
        <taxon>Fungi</taxon>
        <taxon>Dikarya</taxon>
        <taxon>Ascomycota</taxon>
        <taxon>Saccharomycotina</taxon>
        <taxon>Pichiomycetes</taxon>
        <taxon>Metschnikowiaceae</taxon>
        <taxon>Metschnikowia</taxon>
    </lineage>
</organism>
<dbReference type="Gene3D" id="1.10.287.110">
    <property type="entry name" value="DnaJ domain"/>
    <property type="match status" value="1"/>
</dbReference>
<dbReference type="Pfam" id="PF00226">
    <property type="entry name" value="DnaJ"/>
    <property type="match status" value="1"/>
</dbReference>
<feature type="zinc finger region" description="CR-type" evidence="6">
    <location>
        <begin position="137"/>
        <end position="218"/>
    </location>
</feature>
<feature type="domain" description="J" evidence="8">
    <location>
        <begin position="22"/>
        <end position="86"/>
    </location>
</feature>
<keyword evidence="2" id="KW-0677">Repeat</keyword>
<dbReference type="GO" id="GO:0030544">
    <property type="term" value="F:Hsp70 protein binding"/>
    <property type="evidence" value="ECO:0007669"/>
    <property type="project" value="InterPro"/>
</dbReference>
<keyword evidence="7" id="KW-0732">Signal</keyword>
<keyword evidence="11" id="KW-1185">Reference proteome</keyword>